<dbReference type="CDD" id="cd00202">
    <property type="entry name" value="ZnF_GATA"/>
    <property type="match status" value="1"/>
</dbReference>
<feature type="compositionally biased region" description="Low complexity" evidence="5">
    <location>
        <begin position="388"/>
        <end position="400"/>
    </location>
</feature>
<feature type="compositionally biased region" description="Polar residues" evidence="5">
    <location>
        <begin position="1149"/>
        <end position="1158"/>
    </location>
</feature>
<feature type="region of interest" description="Disordered" evidence="5">
    <location>
        <begin position="608"/>
        <end position="728"/>
    </location>
</feature>
<feature type="domain" description="PAS" evidence="6">
    <location>
        <begin position="537"/>
        <end position="601"/>
    </location>
</feature>
<dbReference type="PROSITE" id="PS00344">
    <property type="entry name" value="GATA_ZN_FINGER_1"/>
    <property type="match status" value="1"/>
</dbReference>
<feature type="compositionally biased region" description="Polar residues" evidence="5">
    <location>
        <begin position="26"/>
        <end position="42"/>
    </location>
</feature>
<sequence>MSFIDTGPHGAGPPPPPPPPGASGSFTNRAFGQQDNSSQPQQPMDLHPFNSNMHQQMQQQQQQPDLRRHSSEMSAINPAANNVMMNGALMEAFMQQQQQHAGFQQQHLNTSAFLNPQAFFSMGQTGAQTNDPSSSTRRPPLPHRRSQSGSNLPTVSRGLDSSLSSSSFSMGASDPNMGFLSSSSSSGPAAAAAAAAAAASGSLTASVSAPNGFNAFQPGNFTPHMFAQQQQQQQQHGMQRQMPQLQHHRNMTFDGSGGMGSTDVGLLMSGNDGQHSQQMMGINMMHMAGIMAGGAGAGVQGMQGGSFGMAPNFNTLMGPPTSISNSNSMNTNANNSNNTFALPNMPSNLSHSHSNTGPDSLSMSPPRSQQPRPSLSATPSRTSKGGTNANANNNSNNNNNRRNRAVSGTLDTSPSSSQHQYSDNRQKLNSNELREAAAAAAVDGGVGTGAARLIPGISGASGPAGAGLGNSSQNDSNADTGGDASATGTASGGNLSGGTGTAGGGGSNSAIVSASATAAAAGAIVSDFTKRKGWSMRIVEELLDFVHVLDFGGRILFASPSVTSLTGWKPEELVGKEIVDFIHPNDRGAFVREFEKLVDAFLDQQQHQQQRQQQRQDEVAAAAAAASASRVDESSQMQIDSVPPAQPPPANIPAAVPEKVPRGRGRPKGKAKLQAEALAQAKAQAQTQASATDSSGSNTNHFTDSAATSTTRPTTVSGMSVNIPPAPVNQHPDMMSYYRFAKKPAHRRADPIRTKSLSRLTFAEALASRSLKMGPQTASLLRPGLNPRQSSAAAASSALSRSGSRLGGASDLGSGMGDDHAGGPSDNLAMSLSGFDTLGGMAMGRAGSSHTGGLLSMNTPGSVNFNKIATPGSGSTMRIGGGPGGGGGNGAGSDDESGGPSHDPYADREWVVFEVAGHVYVPPPDAFSATTMPWEEEGGGDRSGVGNTGGGGGGGSATGRTSNDMGERRKSSEANRRELADDVGLATLPRTEWSPEAAESVRCVFCSCRVYPSKNVSMFDSFLELKVENERLRSLLEEAEAAGLSRDGFAGGDGAEWNEEDGAFGPNGAGGGFHTGSLGNPHDPNDLGLEGHFGHDILASLDDDFDDASGMGSGGMSGSSMGGRPQRPRMISTMLSRGPSTAGHGGIGSPTSPLSAALNTGAIMDEDEDGSGLLDGGGDDQKRKPKKMRTEEEDHVCTDCGRVDSPEWRKGPLGPKTLCNACGLRWAKKIKRKGGDPNATASAMAQATANAGRLVPTSPTFNSQSNS</sequence>
<evidence type="ECO:0000259" key="6">
    <source>
        <dbReference type="PROSITE" id="PS50112"/>
    </source>
</evidence>
<feature type="region of interest" description="Disordered" evidence="5">
    <location>
        <begin position="865"/>
        <end position="905"/>
    </location>
</feature>
<feature type="compositionally biased region" description="Polar residues" evidence="5">
    <location>
        <begin position="693"/>
        <end position="720"/>
    </location>
</feature>
<dbReference type="AlphaFoldDB" id="A0AAN6JSU4"/>
<feature type="domain" description="GATA-type" evidence="7">
    <location>
        <begin position="1191"/>
        <end position="1224"/>
    </location>
</feature>
<evidence type="ECO:0000313" key="8">
    <source>
        <dbReference type="EMBL" id="KAK0554147.1"/>
    </source>
</evidence>
<feature type="compositionally biased region" description="Gly residues" evidence="5">
    <location>
        <begin position="879"/>
        <end position="891"/>
    </location>
</feature>
<dbReference type="InterPro" id="IPR051140">
    <property type="entry name" value="GATA_TF"/>
</dbReference>
<feature type="compositionally biased region" description="Polar residues" evidence="5">
    <location>
        <begin position="409"/>
        <end position="427"/>
    </location>
</feature>
<feature type="compositionally biased region" description="Low complexity" evidence="5">
    <location>
        <begin position="478"/>
        <end position="489"/>
    </location>
</feature>
<feature type="region of interest" description="Disordered" evidence="5">
    <location>
        <begin position="464"/>
        <end position="492"/>
    </location>
</feature>
<feature type="compositionally biased region" description="Pro residues" evidence="5">
    <location>
        <begin position="11"/>
        <end position="21"/>
    </location>
</feature>
<dbReference type="InterPro" id="IPR035965">
    <property type="entry name" value="PAS-like_dom_sf"/>
</dbReference>
<feature type="region of interest" description="Disordered" evidence="5">
    <location>
        <begin position="249"/>
        <end position="272"/>
    </location>
</feature>
<dbReference type="InterPro" id="IPR013088">
    <property type="entry name" value="Znf_NHR/GATA"/>
</dbReference>
<dbReference type="GO" id="GO:0008270">
    <property type="term" value="F:zinc ion binding"/>
    <property type="evidence" value="ECO:0007669"/>
    <property type="project" value="UniProtKB-KW"/>
</dbReference>
<feature type="compositionally biased region" description="Basic and acidic residues" evidence="5">
    <location>
        <begin position="965"/>
        <end position="978"/>
    </location>
</feature>
<evidence type="ECO:0000256" key="3">
    <source>
        <dbReference type="ARBA" id="ARBA00022833"/>
    </source>
</evidence>
<protein>
    <submittedName>
        <fullName evidence="8">White collar 2 type of transcription factor</fullName>
    </submittedName>
</protein>
<evidence type="ECO:0000256" key="5">
    <source>
        <dbReference type="SAM" id="MobiDB-lite"/>
    </source>
</evidence>
<feature type="compositionally biased region" description="Polar residues" evidence="5">
    <location>
        <begin position="377"/>
        <end position="387"/>
    </location>
</feature>
<dbReference type="SMART" id="SM00091">
    <property type="entry name" value="PAS"/>
    <property type="match status" value="1"/>
</dbReference>
<feature type="region of interest" description="Disordered" evidence="5">
    <location>
        <begin position="1233"/>
        <end position="1267"/>
    </location>
</feature>
<feature type="compositionally biased region" description="Low complexity" evidence="5">
    <location>
        <begin position="156"/>
        <end position="167"/>
    </location>
</feature>
<dbReference type="InterPro" id="IPR013767">
    <property type="entry name" value="PAS_fold"/>
</dbReference>
<dbReference type="Pfam" id="PF00989">
    <property type="entry name" value="PAS"/>
    <property type="match status" value="1"/>
</dbReference>
<dbReference type="PANTHER" id="PTHR45658:SF18">
    <property type="entry name" value="PROTEIN GAT2"/>
    <property type="match status" value="1"/>
</dbReference>
<feature type="region of interest" description="Disordered" evidence="5">
    <location>
        <begin position="928"/>
        <end position="978"/>
    </location>
</feature>
<dbReference type="NCBIfam" id="TIGR00229">
    <property type="entry name" value="sensory_box"/>
    <property type="match status" value="1"/>
</dbReference>
<feature type="compositionally biased region" description="Low complexity" evidence="5">
    <location>
        <begin position="1238"/>
        <end position="1251"/>
    </location>
</feature>
<dbReference type="SUPFAM" id="SSF55785">
    <property type="entry name" value="PYP-like sensor domain (PAS domain)"/>
    <property type="match status" value="1"/>
</dbReference>
<dbReference type="CDD" id="cd00130">
    <property type="entry name" value="PAS"/>
    <property type="match status" value="1"/>
</dbReference>
<organism evidence="8 9">
    <name type="scientific">Tilletia horrida</name>
    <dbReference type="NCBI Taxonomy" id="155126"/>
    <lineage>
        <taxon>Eukaryota</taxon>
        <taxon>Fungi</taxon>
        <taxon>Dikarya</taxon>
        <taxon>Basidiomycota</taxon>
        <taxon>Ustilaginomycotina</taxon>
        <taxon>Exobasidiomycetes</taxon>
        <taxon>Tilletiales</taxon>
        <taxon>Tilletiaceae</taxon>
        <taxon>Tilletia</taxon>
    </lineage>
</organism>
<feature type="region of interest" description="Disordered" evidence="5">
    <location>
        <begin position="777"/>
        <end position="828"/>
    </location>
</feature>
<dbReference type="PROSITE" id="PS50114">
    <property type="entry name" value="GATA_ZN_FINGER_2"/>
    <property type="match status" value="1"/>
</dbReference>
<keyword evidence="3" id="KW-0862">Zinc</keyword>
<dbReference type="InterPro" id="IPR000014">
    <property type="entry name" value="PAS"/>
</dbReference>
<dbReference type="PROSITE" id="PS50112">
    <property type="entry name" value="PAS"/>
    <property type="match status" value="1"/>
</dbReference>
<feature type="compositionally biased region" description="Low complexity" evidence="5">
    <location>
        <begin position="608"/>
        <end position="629"/>
    </location>
</feature>
<dbReference type="PANTHER" id="PTHR45658">
    <property type="entry name" value="GATA TRANSCRIPTION FACTOR"/>
    <property type="match status" value="1"/>
</dbReference>
<feature type="compositionally biased region" description="Low complexity" evidence="5">
    <location>
        <begin position="790"/>
        <end position="813"/>
    </location>
</feature>
<dbReference type="Gene3D" id="3.30.50.10">
    <property type="entry name" value="Erythroid Transcription Factor GATA-1, subunit A"/>
    <property type="match status" value="1"/>
</dbReference>
<dbReference type="Pfam" id="PF00320">
    <property type="entry name" value="GATA"/>
    <property type="match status" value="1"/>
</dbReference>
<feature type="compositionally biased region" description="Polar residues" evidence="5">
    <location>
        <begin position="1257"/>
        <end position="1267"/>
    </location>
</feature>
<feature type="compositionally biased region" description="Low complexity" evidence="5">
    <location>
        <begin position="321"/>
        <end position="339"/>
    </location>
</feature>
<feature type="compositionally biased region" description="Gly residues" evidence="5">
    <location>
        <begin position="941"/>
        <end position="957"/>
    </location>
</feature>
<feature type="compositionally biased region" description="Basic residues" evidence="5">
    <location>
        <begin position="662"/>
        <end position="671"/>
    </location>
</feature>
<feature type="compositionally biased region" description="Low complexity" evidence="5">
    <location>
        <begin position="360"/>
        <end position="376"/>
    </location>
</feature>
<dbReference type="Gene3D" id="3.30.450.20">
    <property type="entry name" value="PAS domain"/>
    <property type="match status" value="1"/>
</dbReference>
<proteinExistence type="predicted"/>
<dbReference type="GO" id="GO:0043565">
    <property type="term" value="F:sequence-specific DNA binding"/>
    <property type="evidence" value="ECO:0007669"/>
    <property type="project" value="InterPro"/>
</dbReference>
<dbReference type="InterPro" id="IPR000679">
    <property type="entry name" value="Znf_GATA"/>
</dbReference>
<dbReference type="Proteomes" id="UP001176517">
    <property type="component" value="Unassembled WGS sequence"/>
</dbReference>
<dbReference type="SMART" id="SM00401">
    <property type="entry name" value="ZnF_GATA"/>
    <property type="match status" value="1"/>
</dbReference>
<feature type="region of interest" description="Disordered" evidence="5">
    <location>
        <begin position="122"/>
        <end position="167"/>
    </location>
</feature>
<reference evidence="8" key="1">
    <citation type="journal article" date="2023" name="PhytoFront">
        <title>Draft Genome Resources of Seven Strains of Tilletia horrida, Causal Agent of Kernel Smut of Rice.</title>
        <authorList>
            <person name="Khanal S."/>
            <person name="Antony Babu S."/>
            <person name="Zhou X.G."/>
        </authorList>
    </citation>
    <scope>NUCLEOTIDE SEQUENCE</scope>
    <source>
        <strain evidence="8">TX6</strain>
    </source>
</reference>
<feature type="region of interest" description="Disordered" evidence="5">
    <location>
        <begin position="1109"/>
        <end position="1191"/>
    </location>
</feature>
<keyword evidence="1" id="KW-0479">Metal-binding</keyword>
<name>A0AAN6JSU4_9BASI</name>
<evidence type="ECO:0000259" key="7">
    <source>
        <dbReference type="PROSITE" id="PS50114"/>
    </source>
</evidence>
<feature type="compositionally biased region" description="Polar residues" evidence="5">
    <location>
        <begin position="122"/>
        <end position="137"/>
    </location>
</feature>
<evidence type="ECO:0000256" key="2">
    <source>
        <dbReference type="ARBA" id="ARBA00022771"/>
    </source>
</evidence>
<feature type="region of interest" description="Disordered" evidence="5">
    <location>
        <begin position="1"/>
        <end position="71"/>
    </location>
</feature>
<accession>A0AAN6JSU4</accession>
<feature type="compositionally biased region" description="Polar residues" evidence="5">
    <location>
        <begin position="345"/>
        <end position="359"/>
    </location>
</feature>
<dbReference type="SUPFAM" id="SSF57716">
    <property type="entry name" value="Glucocorticoid receptor-like (DNA-binding domain)"/>
    <property type="match status" value="1"/>
</dbReference>
<evidence type="ECO:0000256" key="4">
    <source>
        <dbReference type="PROSITE-ProRule" id="PRU00094"/>
    </source>
</evidence>
<comment type="caution">
    <text evidence="8">The sequence shown here is derived from an EMBL/GenBank/DDBJ whole genome shotgun (WGS) entry which is preliminary data.</text>
</comment>
<evidence type="ECO:0000256" key="1">
    <source>
        <dbReference type="ARBA" id="ARBA00022723"/>
    </source>
</evidence>
<dbReference type="EMBL" id="JAPDMZ010000041">
    <property type="protein sequence ID" value="KAK0554147.1"/>
    <property type="molecule type" value="Genomic_DNA"/>
</dbReference>
<gene>
    <name evidence="8" type="primary">wc2</name>
    <name evidence="8" type="ORF">OC846_002236</name>
</gene>
<keyword evidence="2 4" id="KW-0863">Zinc-finger</keyword>
<evidence type="ECO:0000313" key="9">
    <source>
        <dbReference type="Proteomes" id="UP001176517"/>
    </source>
</evidence>
<dbReference type="GO" id="GO:0006355">
    <property type="term" value="P:regulation of DNA-templated transcription"/>
    <property type="evidence" value="ECO:0007669"/>
    <property type="project" value="InterPro"/>
</dbReference>
<feature type="region of interest" description="Disordered" evidence="5">
    <location>
        <begin position="318"/>
        <end position="427"/>
    </location>
</feature>
<feature type="compositionally biased region" description="Low complexity" evidence="5">
    <location>
        <begin position="672"/>
        <end position="692"/>
    </location>
</feature>
<feature type="compositionally biased region" description="Gly residues" evidence="5">
    <location>
        <begin position="1111"/>
        <end position="1121"/>
    </location>
</feature>
<keyword evidence="9" id="KW-1185">Reference proteome</keyword>